<dbReference type="Pfam" id="PF12006">
    <property type="entry name" value="DUF3500"/>
    <property type="match status" value="1"/>
</dbReference>
<dbReference type="AlphaFoldDB" id="A0A9Q8WNX8"/>
<dbReference type="KEGG" id="clup:CLUP02_15101"/>
<name>A0A9Q8WNX8_9PEZI</name>
<evidence type="ECO:0000313" key="2">
    <source>
        <dbReference type="Proteomes" id="UP000830671"/>
    </source>
</evidence>
<proteinExistence type="predicted"/>
<evidence type="ECO:0008006" key="3">
    <source>
        <dbReference type="Google" id="ProtNLM"/>
    </source>
</evidence>
<dbReference type="GeneID" id="73349035"/>
<protein>
    <recommendedName>
        <fullName evidence="3">DUF3500 domain-containing protein</fullName>
    </recommendedName>
</protein>
<keyword evidence="2" id="KW-1185">Reference proteome</keyword>
<evidence type="ECO:0000313" key="1">
    <source>
        <dbReference type="EMBL" id="UQC89570.1"/>
    </source>
</evidence>
<dbReference type="PANTHER" id="PTHR37489">
    <property type="entry name" value="DUF3500 DOMAIN-CONTAINING PROTEIN"/>
    <property type="match status" value="1"/>
</dbReference>
<dbReference type="RefSeq" id="XP_049151171.1">
    <property type="nucleotide sequence ID" value="XM_049294025.1"/>
</dbReference>
<gene>
    <name evidence="1" type="ORF">CLUP02_15101</name>
</gene>
<dbReference type="EMBL" id="CP019480">
    <property type="protein sequence ID" value="UQC89570.1"/>
    <property type="molecule type" value="Genomic_DNA"/>
</dbReference>
<organism evidence="1 2">
    <name type="scientific">Colletotrichum lupini</name>
    <dbReference type="NCBI Taxonomy" id="145971"/>
    <lineage>
        <taxon>Eukaryota</taxon>
        <taxon>Fungi</taxon>
        <taxon>Dikarya</taxon>
        <taxon>Ascomycota</taxon>
        <taxon>Pezizomycotina</taxon>
        <taxon>Sordariomycetes</taxon>
        <taxon>Hypocreomycetidae</taxon>
        <taxon>Glomerellales</taxon>
        <taxon>Glomerellaceae</taxon>
        <taxon>Colletotrichum</taxon>
        <taxon>Colletotrichum acutatum species complex</taxon>
    </lineage>
</organism>
<dbReference type="InterPro" id="IPR021889">
    <property type="entry name" value="DUF3500"/>
</dbReference>
<reference evidence="1" key="1">
    <citation type="journal article" date="2021" name="Mol. Plant Microbe Interact.">
        <title>Complete Genome Sequence of the Plant-Pathogenic Fungus Colletotrichum lupini.</title>
        <authorList>
            <person name="Baroncelli R."/>
            <person name="Pensec F."/>
            <person name="Da Lio D."/>
            <person name="Boufleur T."/>
            <person name="Vicente I."/>
            <person name="Sarrocco S."/>
            <person name="Picot A."/>
            <person name="Baraldi E."/>
            <person name="Sukno S."/>
            <person name="Thon M."/>
            <person name="Le Floch G."/>
        </authorList>
    </citation>
    <scope>NUCLEOTIDE SEQUENCE</scope>
    <source>
        <strain evidence="1">IMI 504893</strain>
    </source>
</reference>
<dbReference type="Proteomes" id="UP000830671">
    <property type="component" value="Chromosome 8"/>
</dbReference>
<dbReference type="PANTHER" id="PTHR37489:SF1">
    <property type="entry name" value="DUF3500 DOMAIN-CONTAINING PROTEIN"/>
    <property type="match status" value="1"/>
</dbReference>
<accession>A0A9Q8WNX8</accession>
<sequence length="497" mass="56669">MPHGRVSTMKRRSWAARNHTKLGGVFIVDPKVRFRDSEVGSSLRTPALTFEIATDSGGPLQLFTIAHAPTSGRLTKWKTQQRHPPMTIGVMFRQKENWSRFKGIDVSDPHKYSEAILKTPHLETIREDWRKKLDAPFHGVTNDGKRREGLYQIRDEGAPTKQMVDAACRVLDSLSPSEKADTVYDLDSDTWYLRPSSRRWSNPEFVLHQCGIRLEDLEKTKTEAIIGLLEQSLSPSGFAKVRGAMKVNKFLGEICGKEAILNEHSYSFTLFGEPSETEPWGYMLFGHHLCLNVFIARQQMVIGPVFIGAEPNIIDEGLDKGLTLCANEGQLGLQLMQSLPPILQQKAQIYPTMKDPAMPEGRWNPADQRHMAGAFQDNRVIPYEGIIVTDMSEEQQILIMAIVHEFLALWPAEPLRHRLKQILKHLNETHFCWIGGFGEDDPFYYRIQSPVALFEFDHHSGVFLTNKEPAKYHIHTIQRLPNGNDYGRALRELLRPR</sequence>